<evidence type="ECO:0000313" key="2">
    <source>
        <dbReference type="Proteomes" id="UP001163821"/>
    </source>
</evidence>
<dbReference type="RefSeq" id="WP_282590856.1">
    <property type="nucleotide sequence ID" value="NZ_JAPAAF010000005.1"/>
</dbReference>
<evidence type="ECO:0000313" key="1">
    <source>
        <dbReference type="EMBL" id="MCW0482250.1"/>
    </source>
</evidence>
<gene>
    <name evidence="1" type="ORF">N2K84_05875</name>
</gene>
<evidence type="ECO:0008006" key="3">
    <source>
        <dbReference type="Google" id="ProtNLM"/>
    </source>
</evidence>
<organism evidence="1 2">
    <name type="scientific">Gaoshiqia sediminis</name>
    <dbReference type="NCBI Taxonomy" id="2986998"/>
    <lineage>
        <taxon>Bacteria</taxon>
        <taxon>Pseudomonadati</taxon>
        <taxon>Bacteroidota</taxon>
        <taxon>Bacteroidia</taxon>
        <taxon>Marinilabiliales</taxon>
        <taxon>Prolixibacteraceae</taxon>
        <taxon>Gaoshiqia</taxon>
    </lineage>
</organism>
<keyword evidence="2" id="KW-1185">Reference proteome</keyword>
<sequence>MKIWCIIWISVVLIRANVAWGGDAMTDSVASGINDAELFYDSLKTKAYRHGLTRFVYQNIVNGVSSQQELTRQYEQLKRFQGKTIASVNLKPLDVFGPTFRDTTQVAHSKLGVFANKMHTKTNTRIIRKNVLFEPGDSLDLEKVMDNERIFRLLPYIKDVRFLVSEHATDTNLVDLTVLTKDVFSFGIGARFNGVESGNINMYNQNIWGAGHQISANIIGHIHEEPYIGFEGYYTINNIHGDFLNLTLGYANSYRREGFLFNFDRQFLRTSTRWGGGLLACHFYETDRLYQHYPVITDTPLNYKSVDWWSGYAFQLNKGQPAKNKQLVLSGRICYLEFFGRPGPGADGSQFFANSNLYMAGLSLSKRNYIRDHHIYGYGITEDIPKGFLHELVVGFDDHEFHNRWYAHLYLSSGNFIRYKPSYLFASAGIGSFFNARRQEQGQLEFNLNYISRFFPFFGQNARQFIRLKYLYGINRFEQEDLFLKNDYGIRGFYSDVATGKQRLVLSLETVLFQKREILNFNFAFFGFTDLGIIGPSNQSVFAGDYYTGIGAGLRIRNESLVFKTLQLRLAFYPGHPSDVSAMGFGFTELGRHSFYSFQPRKPEPMHFY</sequence>
<dbReference type="Gene3D" id="3.10.20.310">
    <property type="entry name" value="membrane protein fhac"/>
    <property type="match status" value="1"/>
</dbReference>
<dbReference type="EMBL" id="JAPAAF010000005">
    <property type="protein sequence ID" value="MCW0482250.1"/>
    <property type="molecule type" value="Genomic_DNA"/>
</dbReference>
<proteinExistence type="predicted"/>
<protein>
    <recommendedName>
        <fullName evidence="3">Bacterial surface antigen (D15) domain-containing protein</fullName>
    </recommendedName>
</protein>
<accession>A0AA41Y5K1</accession>
<name>A0AA41Y5K1_9BACT</name>
<dbReference type="AlphaFoldDB" id="A0AA41Y5K1"/>
<dbReference type="Proteomes" id="UP001163821">
    <property type="component" value="Unassembled WGS sequence"/>
</dbReference>
<comment type="caution">
    <text evidence="1">The sequence shown here is derived from an EMBL/GenBank/DDBJ whole genome shotgun (WGS) entry which is preliminary data.</text>
</comment>
<reference evidence="1" key="1">
    <citation type="submission" date="2022-10" db="EMBL/GenBank/DDBJ databases">
        <title>Gaoshiqiia sediminis gen. nov., sp. nov., isolated from coastal sediment.</title>
        <authorList>
            <person name="Yu W.X."/>
            <person name="Mu D.S."/>
            <person name="Du J.Z."/>
            <person name="Liang Y.Q."/>
        </authorList>
    </citation>
    <scope>NUCLEOTIDE SEQUENCE</scope>
    <source>
        <strain evidence="1">A06</strain>
    </source>
</reference>